<dbReference type="OrthoDB" id="144271at2"/>
<feature type="transmembrane region" description="Helical" evidence="1">
    <location>
        <begin position="53"/>
        <end position="77"/>
    </location>
</feature>
<reference evidence="2 3" key="1">
    <citation type="submission" date="2015-07" db="EMBL/GenBank/DDBJ databases">
        <title>Whole genome sequence of Herpetosiphon geysericola DSM 7119.</title>
        <authorList>
            <person name="Hemp J."/>
            <person name="Ward L.M."/>
            <person name="Pace L.A."/>
            <person name="Fischer W.W."/>
        </authorList>
    </citation>
    <scope>NUCLEOTIDE SEQUENCE [LARGE SCALE GENOMIC DNA]</scope>
    <source>
        <strain evidence="2 3">DSM 7119</strain>
    </source>
</reference>
<comment type="caution">
    <text evidence="2">The sequence shown here is derived from an EMBL/GenBank/DDBJ whole genome shotgun (WGS) entry which is preliminary data.</text>
</comment>
<dbReference type="STRING" id="70996.SE18_13945"/>
<protein>
    <recommendedName>
        <fullName evidence="4">Glycosyltransferase RgtA/B/C/D-like domain-containing protein</fullName>
    </recommendedName>
</protein>
<feature type="transmembrane region" description="Helical" evidence="1">
    <location>
        <begin position="420"/>
        <end position="438"/>
    </location>
</feature>
<keyword evidence="1" id="KW-0812">Transmembrane</keyword>
<feature type="transmembrane region" description="Helical" evidence="1">
    <location>
        <begin position="445"/>
        <end position="464"/>
    </location>
</feature>
<feature type="transmembrane region" description="Helical" evidence="1">
    <location>
        <begin position="293"/>
        <end position="310"/>
    </location>
</feature>
<evidence type="ECO:0000313" key="2">
    <source>
        <dbReference type="EMBL" id="KPL85990.1"/>
    </source>
</evidence>
<feature type="transmembrane region" description="Helical" evidence="1">
    <location>
        <begin position="268"/>
        <end position="287"/>
    </location>
</feature>
<gene>
    <name evidence="2" type="ORF">SE18_13945</name>
</gene>
<feature type="transmembrane region" description="Helical" evidence="1">
    <location>
        <begin position="21"/>
        <end position="41"/>
    </location>
</feature>
<feature type="transmembrane region" description="Helical" evidence="1">
    <location>
        <begin position="116"/>
        <end position="134"/>
    </location>
</feature>
<feature type="transmembrane region" description="Helical" evidence="1">
    <location>
        <begin position="155"/>
        <end position="172"/>
    </location>
</feature>
<keyword evidence="1" id="KW-1133">Transmembrane helix</keyword>
<feature type="transmembrane region" description="Helical" evidence="1">
    <location>
        <begin position="470"/>
        <end position="497"/>
    </location>
</feature>
<evidence type="ECO:0000256" key="1">
    <source>
        <dbReference type="SAM" id="Phobius"/>
    </source>
</evidence>
<dbReference type="EMBL" id="LGKP01000022">
    <property type="protein sequence ID" value="KPL85990.1"/>
    <property type="molecule type" value="Genomic_DNA"/>
</dbReference>
<dbReference type="AlphaFoldDB" id="A0A0P6YL71"/>
<sequence length="682" mass="75756">MQIESHPSTQVKQSGWQSYQPLITIASAGLAIILALFSFGFGPSIDWFKLNLMPLVGVGSFLLFVMLIPGWAAIRWLSPAQVLSRSERWALSWCVGIALPPISLNLFAILGLALNRWVIIAYALIGLLAAIWPAPRSSWTTRLSQLKTIKISGHGWLLLSIALVSLLQRMLAVRNLSVAQWNDAYHHTIITQLFLDNGGIFETWQPYAALNTFSYHYGFHANSAFLAWWSQLAATTSVLYTGQLHGVATTVMAYLLGRRLSGRPSVGLIAFALTSFYNLMPAFYVNWSRFTQLTGQIILVGLVVVWFMALEYSRFSWKLIGLATILTTGLLLTHYLVTLFAVVMVGMLILALLALRPTFEQLKQLSLRASVITLTSALIAAPWLYTIIQSKLTAIARNYVTGYSSGYAATVATLDQIVPTYIKAPIMLLAFVGIWLAFAQRAWRMLLLLVWSLGIEILAVPYVFNLPISGIISGFAVSIMLYIPIIPLAAYPIGLLLDRFSSNWYLKAAAVVGLYGLIVWSTPWQTAIVNEQNRLLTSADEQAMNWIRTTTEPDARFLINGLSSYGDALIIADDGGMWIPFLTGRQTTIPPLTYGSEKSSDPNLDRDVYMLYDALRSTALESAEGSALLQKNQVDYIYTGPHMGQNAQNTQLNIQALRYRPEQFPIVYERDGVVIFAVKAQQ</sequence>
<name>A0A0P6YL71_9CHLR</name>
<feature type="transmembrane region" description="Helical" evidence="1">
    <location>
        <begin position="367"/>
        <end position="388"/>
    </location>
</feature>
<feature type="transmembrane region" description="Helical" evidence="1">
    <location>
        <begin position="338"/>
        <end position="355"/>
    </location>
</feature>
<keyword evidence="3" id="KW-1185">Reference proteome</keyword>
<accession>A0A0P6YL71</accession>
<proteinExistence type="predicted"/>
<dbReference type="Proteomes" id="UP000050277">
    <property type="component" value="Unassembled WGS sequence"/>
</dbReference>
<evidence type="ECO:0008006" key="4">
    <source>
        <dbReference type="Google" id="ProtNLM"/>
    </source>
</evidence>
<feature type="transmembrane region" description="Helical" evidence="1">
    <location>
        <begin position="504"/>
        <end position="524"/>
    </location>
</feature>
<evidence type="ECO:0000313" key="3">
    <source>
        <dbReference type="Proteomes" id="UP000050277"/>
    </source>
</evidence>
<feature type="transmembrane region" description="Helical" evidence="1">
    <location>
        <begin position="89"/>
        <end position="110"/>
    </location>
</feature>
<dbReference type="RefSeq" id="WP_054535071.1">
    <property type="nucleotide sequence ID" value="NZ_LGKP01000022.1"/>
</dbReference>
<keyword evidence="1" id="KW-0472">Membrane</keyword>
<organism evidence="2 3">
    <name type="scientific">Herpetosiphon geysericola</name>
    <dbReference type="NCBI Taxonomy" id="70996"/>
    <lineage>
        <taxon>Bacteria</taxon>
        <taxon>Bacillati</taxon>
        <taxon>Chloroflexota</taxon>
        <taxon>Chloroflexia</taxon>
        <taxon>Herpetosiphonales</taxon>
        <taxon>Herpetosiphonaceae</taxon>
        <taxon>Herpetosiphon</taxon>
    </lineage>
</organism>